<dbReference type="PROSITE" id="PS01124">
    <property type="entry name" value="HTH_ARAC_FAMILY_2"/>
    <property type="match status" value="1"/>
</dbReference>
<dbReference type="InterPro" id="IPR018062">
    <property type="entry name" value="HTH_AraC-typ_CS"/>
</dbReference>
<name>A0A7M1AX88_9BACT</name>
<sequence length="294" mass="35047">MKRETLEQKIKITNNIMFYIYTNIDTDINMDELAKNYGISKFYMHKIFKEVFDRNIYETIKSIRLQKASNLLLTNRYSTISEVANACGYSSQTSFIRAFKERFSMTPKVWRKGGYLEYSNEIVDHSLKIRNSVITLDNFDHLEPQIVKMPEMQAYYIRHRGYNDAIRQTWQKIQTWIYTNQLEEHQQISLFHDNPSITPLEDCQYVACVVDNENKVLENNRLPKFTIASGVYAKFTLEGACGDLLRFIQWLYLEWLPRNEYETTTKPPYAIYRQNKYLTEDGNFDLDFYLSIKY</sequence>
<dbReference type="SMART" id="SM00342">
    <property type="entry name" value="HTH_ARAC"/>
    <property type="match status" value="1"/>
</dbReference>
<dbReference type="GO" id="GO:0003700">
    <property type="term" value="F:DNA-binding transcription factor activity"/>
    <property type="evidence" value="ECO:0007669"/>
    <property type="project" value="InterPro"/>
</dbReference>
<proteinExistence type="predicted"/>
<dbReference type="SUPFAM" id="SSF46689">
    <property type="entry name" value="Homeodomain-like"/>
    <property type="match status" value="2"/>
</dbReference>
<dbReference type="Proteomes" id="UP000593910">
    <property type="component" value="Chromosome"/>
</dbReference>
<protein>
    <submittedName>
        <fullName evidence="5">Helix-turn-helix domain-containing protein</fullName>
    </submittedName>
</protein>
<evidence type="ECO:0000256" key="3">
    <source>
        <dbReference type="ARBA" id="ARBA00023163"/>
    </source>
</evidence>
<accession>A0A7M1AX88</accession>
<keyword evidence="3" id="KW-0804">Transcription</keyword>
<evidence type="ECO:0000259" key="4">
    <source>
        <dbReference type="PROSITE" id="PS01124"/>
    </source>
</evidence>
<evidence type="ECO:0000256" key="1">
    <source>
        <dbReference type="ARBA" id="ARBA00023015"/>
    </source>
</evidence>
<dbReference type="Gene3D" id="3.20.80.10">
    <property type="entry name" value="Regulatory factor, effector binding domain"/>
    <property type="match status" value="1"/>
</dbReference>
<dbReference type="EMBL" id="CP041165">
    <property type="protein sequence ID" value="QOP42063.1"/>
    <property type="molecule type" value="Genomic_DNA"/>
</dbReference>
<feature type="domain" description="HTH araC/xylS-type" evidence="4">
    <location>
        <begin position="14"/>
        <end position="113"/>
    </location>
</feature>
<evidence type="ECO:0000313" key="6">
    <source>
        <dbReference type="Proteomes" id="UP000593910"/>
    </source>
</evidence>
<dbReference type="KEGG" id="smax:FJR03_10075"/>
<evidence type="ECO:0000313" key="5">
    <source>
        <dbReference type="EMBL" id="QOP42063.1"/>
    </source>
</evidence>
<dbReference type="InterPro" id="IPR050908">
    <property type="entry name" value="SmbC-like"/>
</dbReference>
<keyword evidence="1" id="KW-0805">Transcription regulation</keyword>
<evidence type="ECO:0000256" key="2">
    <source>
        <dbReference type="ARBA" id="ARBA00023125"/>
    </source>
</evidence>
<reference evidence="5 6" key="1">
    <citation type="submission" date="2019-06" db="EMBL/GenBank/DDBJ databases">
        <title>Sulfurimonas gotlandica sp. nov., a chemoautotrophic and psychrotolerant epsilonproteobacterium isolated from a pelagic redoxcline, and an emended description of the genus Sulfurimonas.</title>
        <authorList>
            <person name="Wang S."/>
            <person name="Jiang L."/>
            <person name="Shao Z."/>
        </authorList>
    </citation>
    <scope>NUCLEOTIDE SEQUENCE [LARGE SCALE GENOMIC DNA]</scope>
    <source>
        <strain evidence="5 6">B2</strain>
    </source>
</reference>
<gene>
    <name evidence="5" type="ORF">FJR03_10075</name>
</gene>
<dbReference type="SUPFAM" id="SSF55136">
    <property type="entry name" value="Probable bacterial effector-binding domain"/>
    <property type="match status" value="1"/>
</dbReference>
<dbReference type="SMART" id="SM00871">
    <property type="entry name" value="AraC_E_bind"/>
    <property type="match status" value="1"/>
</dbReference>
<dbReference type="AlphaFoldDB" id="A0A7M1AX88"/>
<dbReference type="InterPro" id="IPR009057">
    <property type="entry name" value="Homeodomain-like_sf"/>
</dbReference>
<dbReference type="Pfam" id="PF06445">
    <property type="entry name" value="GyrI-like"/>
    <property type="match status" value="1"/>
</dbReference>
<dbReference type="PRINTS" id="PR00032">
    <property type="entry name" value="HTHARAC"/>
</dbReference>
<dbReference type="InterPro" id="IPR029442">
    <property type="entry name" value="GyrI-like"/>
</dbReference>
<organism evidence="5 6">
    <name type="scientific">Sulfurimonas marina</name>
    <dbReference type="NCBI Taxonomy" id="2590551"/>
    <lineage>
        <taxon>Bacteria</taxon>
        <taxon>Pseudomonadati</taxon>
        <taxon>Campylobacterota</taxon>
        <taxon>Epsilonproteobacteria</taxon>
        <taxon>Campylobacterales</taxon>
        <taxon>Sulfurimonadaceae</taxon>
        <taxon>Sulfurimonas</taxon>
    </lineage>
</organism>
<dbReference type="PROSITE" id="PS00041">
    <property type="entry name" value="HTH_ARAC_FAMILY_1"/>
    <property type="match status" value="1"/>
</dbReference>
<dbReference type="GO" id="GO:0043565">
    <property type="term" value="F:sequence-specific DNA binding"/>
    <property type="evidence" value="ECO:0007669"/>
    <property type="project" value="InterPro"/>
</dbReference>
<dbReference type="Pfam" id="PF12833">
    <property type="entry name" value="HTH_18"/>
    <property type="match status" value="1"/>
</dbReference>
<keyword evidence="6" id="KW-1185">Reference proteome</keyword>
<dbReference type="InterPro" id="IPR010499">
    <property type="entry name" value="AraC_E-bd"/>
</dbReference>
<dbReference type="InterPro" id="IPR011256">
    <property type="entry name" value="Reg_factor_effector_dom_sf"/>
</dbReference>
<dbReference type="Gene3D" id="1.10.10.60">
    <property type="entry name" value="Homeodomain-like"/>
    <property type="match status" value="2"/>
</dbReference>
<dbReference type="InterPro" id="IPR018060">
    <property type="entry name" value="HTH_AraC"/>
</dbReference>
<dbReference type="PANTHER" id="PTHR40055">
    <property type="entry name" value="TRANSCRIPTIONAL REGULATOR YGIV-RELATED"/>
    <property type="match status" value="1"/>
</dbReference>
<dbReference type="PANTHER" id="PTHR40055:SF1">
    <property type="entry name" value="TRANSCRIPTIONAL REGULATOR YGIV-RELATED"/>
    <property type="match status" value="1"/>
</dbReference>
<dbReference type="InterPro" id="IPR020449">
    <property type="entry name" value="Tscrpt_reg_AraC-type_HTH"/>
</dbReference>
<keyword evidence="2" id="KW-0238">DNA-binding</keyword>
<dbReference type="RefSeq" id="WP_193113384.1">
    <property type="nucleotide sequence ID" value="NZ_CP041165.1"/>
</dbReference>